<accession>A0A6A6W595</accession>
<dbReference type="InterPro" id="IPR001128">
    <property type="entry name" value="Cyt_P450"/>
</dbReference>
<dbReference type="CDD" id="cd11061">
    <property type="entry name" value="CYP67-like"/>
    <property type="match status" value="1"/>
</dbReference>
<dbReference type="Pfam" id="PF00067">
    <property type="entry name" value="p450"/>
    <property type="match status" value="1"/>
</dbReference>
<evidence type="ECO:0000256" key="5">
    <source>
        <dbReference type="ARBA" id="ARBA00023004"/>
    </source>
</evidence>
<dbReference type="GeneID" id="54489329"/>
<feature type="transmembrane region" description="Helical" evidence="8">
    <location>
        <begin position="76"/>
        <end position="93"/>
    </location>
</feature>
<dbReference type="Proteomes" id="UP000799437">
    <property type="component" value="Unassembled WGS sequence"/>
</dbReference>
<evidence type="ECO:0000313" key="10">
    <source>
        <dbReference type="Proteomes" id="UP000799437"/>
    </source>
</evidence>
<dbReference type="InterPro" id="IPR050121">
    <property type="entry name" value="Cytochrome_P450_monoxygenase"/>
</dbReference>
<keyword evidence="8" id="KW-1133">Transmembrane helix</keyword>
<dbReference type="Gene3D" id="1.10.630.10">
    <property type="entry name" value="Cytochrome P450"/>
    <property type="match status" value="1"/>
</dbReference>
<evidence type="ECO:0000256" key="6">
    <source>
        <dbReference type="ARBA" id="ARBA00023033"/>
    </source>
</evidence>
<dbReference type="EMBL" id="ML996574">
    <property type="protein sequence ID" value="KAF2757126.1"/>
    <property type="molecule type" value="Genomic_DNA"/>
</dbReference>
<feature type="transmembrane region" description="Helical" evidence="8">
    <location>
        <begin position="6"/>
        <end position="26"/>
    </location>
</feature>
<keyword evidence="8" id="KW-0812">Transmembrane</keyword>
<organism evidence="9 10">
    <name type="scientific">Pseudovirgaria hyperparasitica</name>
    <dbReference type="NCBI Taxonomy" id="470096"/>
    <lineage>
        <taxon>Eukaryota</taxon>
        <taxon>Fungi</taxon>
        <taxon>Dikarya</taxon>
        <taxon>Ascomycota</taxon>
        <taxon>Pezizomycotina</taxon>
        <taxon>Dothideomycetes</taxon>
        <taxon>Dothideomycetes incertae sedis</taxon>
        <taxon>Acrospermales</taxon>
        <taxon>Acrospermaceae</taxon>
        <taxon>Pseudovirgaria</taxon>
    </lineage>
</organism>
<dbReference type="AlphaFoldDB" id="A0A6A6W595"/>
<evidence type="ECO:0000313" key="9">
    <source>
        <dbReference type="EMBL" id="KAF2757126.1"/>
    </source>
</evidence>
<dbReference type="PRINTS" id="PR00463">
    <property type="entry name" value="EP450I"/>
</dbReference>
<evidence type="ECO:0000256" key="8">
    <source>
        <dbReference type="SAM" id="Phobius"/>
    </source>
</evidence>
<dbReference type="PANTHER" id="PTHR24305:SF187">
    <property type="entry name" value="P450, PUTATIVE (EUROFUNG)-RELATED"/>
    <property type="match status" value="1"/>
</dbReference>
<dbReference type="InterPro" id="IPR002401">
    <property type="entry name" value="Cyt_P450_E_grp-I"/>
</dbReference>
<dbReference type="OrthoDB" id="6692864at2759"/>
<feature type="transmembrane region" description="Helical" evidence="8">
    <location>
        <begin position="38"/>
        <end position="56"/>
    </location>
</feature>
<reference evidence="9" key="1">
    <citation type="journal article" date="2020" name="Stud. Mycol.">
        <title>101 Dothideomycetes genomes: a test case for predicting lifestyles and emergence of pathogens.</title>
        <authorList>
            <person name="Haridas S."/>
            <person name="Albert R."/>
            <person name="Binder M."/>
            <person name="Bloem J."/>
            <person name="Labutti K."/>
            <person name="Salamov A."/>
            <person name="Andreopoulos B."/>
            <person name="Baker S."/>
            <person name="Barry K."/>
            <person name="Bills G."/>
            <person name="Bluhm B."/>
            <person name="Cannon C."/>
            <person name="Castanera R."/>
            <person name="Culley D."/>
            <person name="Daum C."/>
            <person name="Ezra D."/>
            <person name="Gonzalez J."/>
            <person name="Henrissat B."/>
            <person name="Kuo A."/>
            <person name="Liang C."/>
            <person name="Lipzen A."/>
            <person name="Lutzoni F."/>
            <person name="Magnuson J."/>
            <person name="Mondo S."/>
            <person name="Nolan M."/>
            <person name="Ohm R."/>
            <person name="Pangilinan J."/>
            <person name="Park H.-J."/>
            <person name="Ramirez L."/>
            <person name="Alfaro M."/>
            <person name="Sun H."/>
            <person name="Tritt A."/>
            <person name="Yoshinaga Y."/>
            <person name="Zwiers L.-H."/>
            <person name="Turgeon B."/>
            <person name="Goodwin S."/>
            <person name="Spatafora J."/>
            <person name="Crous P."/>
            <person name="Grigoriev I."/>
        </authorList>
    </citation>
    <scope>NUCLEOTIDE SEQUENCE</scope>
    <source>
        <strain evidence="9">CBS 121739</strain>
    </source>
</reference>
<evidence type="ECO:0000256" key="7">
    <source>
        <dbReference type="PIRSR" id="PIRSR602401-1"/>
    </source>
</evidence>
<evidence type="ECO:0000256" key="4">
    <source>
        <dbReference type="ARBA" id="ARBA00023002"/>
    </source>
</evidence>
<dbReference type="FunFam" id="1.10.630.10:FF:000129">
    <property type="entry name" value="Benzoate 4-monooxygenase cytochrome P450"/>
    <property type="match status" value="1"/>
</dbReference>
<evidence type="ECO:0000256" key="2">
    <source>
        <dbReference type="ARBA" id="ARBA00010617"/>
    </source>
</evidence>
<keyword evidence="8" id="KW-0472">Membrane</keyword>
<gene>
    <name evidence="9" type="ORF">EJ05DRAFT_511863</name>
</gene>
<keyword evidence="10" id="KW-1185">Reference proteome</keyword>
<name>A0A6A6W595_9PEZI</name>
<dbReference type="GO" id="GO:0020037">
    <property type="term" value="F:heme binding"/>
    <property type="evidence" value="ECO:0007669"/>
    <property type="project" value="InterPro"/>
</dbReference>
<keyword evidence="7" id="KW-0349">Heme</keyword>
<comment type="similarity">
    <text evidence="2">Belongs to the cytochrome P450 family.</text>
</comment>
<dbReference type="GO" id="GO:0016705">
    <property type="term" value="F:oxidoreductase activity, acting on paired donors, with incorporation or reduction of molecular oxygen"/>
    <property type="evidence" value="ECO:0007669"/>
    <property type="project" value="InterPro"/>
</dbReference>
<dbReference type="RefSeq" id="XP_033599577.1">
    <property type="nucleotide sequence ID" value="XM_033748275.1"/>
</dbReference>
<sequence>MAEVLGASPLQVLAVLGGVAAHVSLFRVGEWDRSLPKIAGTLITANLAAAAVISYVLTNGGISVAGALKDTSKLTAWWVVGVYASMLIYRVFFHRLHRFPGPFMGRVSNLNTTRLSVKEFKLFKEIQALHKKHGDFVRIGPRELSINNADAVDVVHSARSKCTKGPWYSIHHPQVSLQQTRNKLEHSRRRKIWDKAFNSKNIREYEPRVTGHTEQLLTQIERLHNEPINVTDWFNFYSFDVMGDLSFGKSFGMLQEGVVHYFMKALHGFMKVVGIFSRMGYVFPIFRMTPVLNAEDKKFWRFVVDETEGRRKNPPSRPDIMSWLLEEYEQKKSHTYQERVNLYGDSQLIIVAGSDTTAATLTTLFFELSQHPKVQQALQQEIDQLFDDAGADVIDAQSLSKLSYLNAVIQETLRLHPPVPSGLQRVTPYGGVEIAGTFIPGDTIVQVPIYTLQRDARNFPRPDEFIPERWTTMPELVKEEKCYMPFSTGPDGCVGKQLGLMEVRQVTSQLVRRYSVKFAPGQKPEDFENSIEDTFTTALGPLRLKFDDRKHVHGKA</sequence>
<dbReference type="PANTHER" id="PTHR24305">
    <property type="entry name" value="CYTOCHROME P450"/>
    <property type="match status" value="1"/>
</dbReference>
<comment type="cofactor">
    <cofactor evidence="1 7">
        <name>heme</name>
        <dbReference type="ChEBI" id="CHEBI:30413"/>
    </cofactor>
</comment>
<keyword evidence="5 7" id="KW-0408">Iron</keyword>
<keyword evidence="3 7" id="KW-0479">Metal-binding</keyword>
<keyword evidence="6 9" id="KW-0503">Monooxygenase</keyword>
<dbReference type="GO" id="GO:0004497">
    <property type="term" value="F:monooxygenase activity"/>
    <property type="evidence" value="ECO:0007669"/>
    <property type="project" value="UniProtKB-KW"/>
</dbReference>
<keyword evidence="4" id="KW-0560">Oxidoreductase</keyword>
<dbReference type="PRINTS" id="PR00385">
    <property type="entry name" value="P450"/>
</dbReference>
<feature type="binding site" description="axial binding residue" evidence="7">
    <location>
        <position position="493"/>
    </location>
    <ligand>
        <name>heme</name>
        <dbReference type="ChEBI" id="CHEBI:30413"/>
    </ligand>
    <ligandPart>
        <name>Fe</name>
        <dbReference type="ChEBI" id="CHEBI:18248"/>
    </ligandPart>
</feature>
<protein>
    <submittedName>
        <fullName evidence="9">Cytochrome p450 monooxygenase</fullName>
    </submittedName>
</protein>
<proteinExistence type="inferred from homology"/>
<dbReference type="GO" id="GO:0005506">
    <property type="term" value="F:iron ion binding"/>
    <property type="evidence" value="ECO:0007669"/>
    <property type="project" value="InterPro"/>
</dbReference>
<dbReference type="InterPro" id="IPR036396">
    <property type="entry name" value="Cyt_P450_sf"/>
</dbReference>
<evidence type="ECO:0000256" key="3">
    <source>
        <dbReference type="ARBA" id="ARBA00022723"/>
    </source>
</evidence>
<dbReference type="SUPFAM" id="SSF48264">
    <property type="entry name" value="Cytochrome P450"/>
    <property type="match status" value="1"/>
</dbReference>
<evidence type="ECO:0000256" key="1">
    <source>
        <dbReference type="ARBA" id="ARBA00001971"/>
    </source>
</evidence>